<organism evidence="3 4">
    <name type="scientific">Roseimaritima multifibrata</name>
    <dbReference type="NCBI Taxonomy" id="1930274"/>
    <lineage>
        <taxon>Bacteria</taxon>
        <taxon>Pseudomonadati</taxon>
        <taxon>Planctomycetota</taxon>
        <taxon>Planctomycetia</taxon>
        <taxon>Pirellulales</taxon>
        <taxon>Pirellulaceae</taxon>
        <taxon>Roseimaritima</taxon>
    </lineage>
</organism>
<dbReference type="Gene3D" id="3.60.21.10">
    <property type="match status" value="1"/>
</dbReference>
<dbReference type="InterPro" id="IPR023155">
    <property type="entry name" value="Cyt_c-552/4"/>
</dbReference>
<evidence type="ECO:0000256" key="1">
    <source>
        <dbReference type="SAM" id="MobiDB-lite"/>
    </source>
</evidence>
<sequence>MQSFSQSFKIVWKGLLVTSLAVAVSGCSPRKAEKESDDLTVEMPASQSDPGRLTDGPITPPDVDLPAPEPVQMTADAGTKAAPAEIPQQGDSEPPLDWKEWSDPAVVLVVSGQQHGYIEPCGCTGLENQKGGMARRYAFMDALREKGWSIVPVDGGNQVRRFGRQAEIKFQATVTGLKEMGYEAVGFGPDDIRLGVGELLSVAASDADNPAMFVSANVTLLDPELMPSVKRIEKGGRTILVSSVLDPDSLDTDSGDEITVAPVGEALQKLKTDLAEENDAFRVLLYFGKEESASKAIQEFAPDTFDLMVVAGGFGEPGYKPDTIEGSKTKMIVTGDKGMYSGLIGLFDDGSMRYSRVALTDEFKDPPEMMQLMASYQEQLKALGLEGLGLRPVPHPKGDQFIGSKACGECHTTAYDIWEGSPHFDATESIVHPPNDRGDIARHFDPECLSCHVTGWNPQEYYPYLSGYEDLEKSVALHGNGCENCHGPGAAHAAAEREGSGVAADQLASLREGMQLPLERAKQKCMECHDLDNSPDFHQEDAFEDIYWPEIEHYGMD</sequence>
<feature type="region of interest" description="Disordered" evidence="1">
    <location>
        <begin position="27"/>
        <end position="71"/>
    </location>
</feature>
<dbReference type="SUPFAM" id="SSF56300">
    <property type="entry name" value="Metallo-dependent phosphatases"/>
    <property type="match status" value="1"/>
</dbReference>
<evidence type="ECO:0000313" key="3">
    <source>
        <dbReference type="EMBL" id="QDS96259.1"/>
    </source>
</evidence>
<dbReference type="Proteomes" id="UP000320672">
    <property type="component" value="Chromosome"/>
</dbReference>
<dbReference type="InterPro" id="IPR036280">
    <property type="entry name" value="Multihaem_cyt_sf"/>
</dbReference>
<dbReference type="SUPFAM" id="SSF48695">
    <property type="entry name" value="Multiheme cytochromes"/>
    <property type="match status" value="1"/>
</dbReference>
<reference evidence="3 4" key="1">
    <citation type="submission" date="2019-02" db="EMBL/GenBank/DDBJ databases">
        <title>Deep-cultivation of Planctomycetes and their phenomic and genomic characterization uncovers novel biology.</title>
        <authorList>
            <person name="Wiegand S."/>
            <person name="Jogler M."/>
            <person name="Boedeker C."/>
            <person name="Pinto D."/>
            <person name="Vollmers J."/>
            <person name="Rivas-Marin E."/>
            <person name="Kohn T."/>
            <person name="Peeters S.H."/>
            <person name="Heuer A."/>
            <person name="Rast P."/>
            <person name="Oberbeckmann S."/>
            <person name="Bunk B."/>
            <person name="Jeske O."/>
            <person name="Meyerdierks A."/>
            <person name="Storesund J.E."/>
            <person name="Kallscheuer N."/>
            <person name="Luecker S."/>
            <person name="Lage O.M."/>
            <person name="Pohl T."/>
            <person name="Merkel B.J."/>
            <person name="Hornburger P."/>
            <person name="Mueller R.-W."/>
            <person name="Bruemmer F."/>
            <person name="Labrenz M."/>
            <person name="Spormann A.M."/>
            <person name="Op den Camp H."/>
            <person name="Overmann J."/>
            <person name="Amann R."/>
            <person name="Jetten M.S.M."/>
            <person name="Mascher T."/>
            <person name="Medema M.H."/>
            <person name="Devos D.P."/>
            <person name="Kaster A.-K."/>
            <person name="Ovreas L."/>
            <person name="Rohde M."/>
            <person name="Galperin M.Y."/>
            <person name="Jogler C."/>
        </authorList>
    </citation>
    <scope>NUCLEOTIDE SEQUENCE [LARGE SCALE GENOMIC DNA]</scope>
    <source>
        <strain evidence="3 4">FF011L</strain>
    </source>
</reference>
<name>A0A517MN00_9BACT</name>
<dbReference type="EMBL" id="CP036262">
    <property type="protein sequence ID" value="QDS96259.1"/>
    <property type="molecule type" value="Genomic_DNA"/>
</dbReference>
<protein>
    <submittedName>
        <fullName evidence="3">Perchlorate reductase subunit gamma</fullName>
    </submittedName>
</protein>
<proteinExistence type="predicted"/>
<gene>
    <name evidence="3" type="primary">pcrC_2</name>
    <name evidence="3" type="ORF">FF011L_50670</name>
</gene>
<feature type="domain" description="Cytochrome c-552/4" evidence="2">
    <location>
        <begin position="406"/>
        <end position="487"/>
    </location>
</feature>
<evidence type="ECO:0000313" key="4">
    <source>
        <dbReference type="Proteomes" id="UP000320672"/>
    </source>
</evidence>
<keyword evidence="4" id="KW-1185">Reference proteome</keyword>
<dbReference type="InterPro" id="IPR029052">
    <property type="entry name" value="Metallo-depent_PP-like"/>
</dbReference>
<dbReference type="KEGG" id="rml:FF011L_50670"/>
<dbReference type="Gene3D" id="1.10.1130.10">
    <property type="entry name" value="Flavocytochrome C3, Chain A"/>
    <property type="match status" value="1"/>
</dbReference>
<accession>A0A517MN00</accession>
<dbReference type="AlphaFoldDB" id="A0A517MN00"/>
<dbReference type="Pfam" id="PF13435">
    <property type="entry name" value="Cytochrome_C554"/>
    <property type="match status" value="1"/>
</dbReference>
<evidence type="ECO:0000259" key="2">
    <source>
        <dbReference type="Pfam" id="PF13435"/>
    </source>
</evidence>